<name>A0ABC8RIA9_9AQUA</name>
<dbReference type="Proteomes" id="UP001642360">
    <property type="component" value="Unassembled WGS sequence"/>
</dbReference>
<feature type="transmembrane region" description="Helical" evidence="1">
    <location>
        <begin position="290"/>
        <end position="321"/>
    </location>
</feature>
<protein>
    <submittedName>
        <fullName evidence="2">Uncharacterized protein</fullName>
    </submittedName>
</protein>
<sequence length="397" mass="43328">MVMFHYLDTILVPLSLFITIGYHAYLWHIFKNKPSLTSIGMDFLVRRAWLQELNQANPDGDEKKGMLAVQSLRNSLMATILTASITILITVSLAALTNNVYNGNHLFSGTFFASHSSRITVLKYGCASLFLLASFLCSSVALGCLVDAIFLINALGEFSLSPEYAQMIFERGFMLATVGSRVLCLTFPLLLWTLGPVPVANKPSLTSIGMDFLVRRAWLQELNQANPDGDEKKGMLAVQSLRNSLMATILTASITILITVSLAALTNNVYNGNHLFSGTFFASHSSRITVLKYGCASLFLLASFLCSSVALGCLVDAIFLINALGEFSLSPEYAQMIFERGFMLATVGSRVLCLTFPLLLWTLGPVPVAVSSMALVWGLYGLDFAANFTETIKKSLT</sequence>
<dbReference type="InterPro" id="IPR006747">
    <property type="entry name" value="DUF599"/>
</dbReference>
<feature type="transmembrane region" description="Helical" evidence="1">
    <location>
        <begin position="245"/>
        <end position="270"/>
    </location>
</feature>
<organism evidence="2 3">
    <name type="scientific">Ilex paraguariensis</name>
    <name type="common">yerba mate</name>
    <dbReference type="NCBI Taxonomy" id="185542"/>
    <lineage>
        <taxon>Eukaryota</taxon>
        <taxon>Viridiplantae</taxon>
        <taxon>Streptophyta</taxon>
        <taxon>Embryophyta</taxon>
        <taxon>Tracheophyta</taxon>
        <taxon>Spermatophyta</taxon>
        <taxon>Magnoliopsida</taxon>
        <taxon>eudicotyledons</taxon>
        <taxon>Gunneridae</taxon>
        <taxon>Pentapetalae</taxon>
        <taxon>asterids</taxon>
        <taxon>campanulids</taxon>
        <taxon>Aquifoliales</taxon>
        <taxon>Aquifoliaceae</taxon>
        <taxon>Ilex</taxon>
    </lineage>
</organism>
<dbReference type="Pfam" id="PF04654">
    <property type="entry name" value="DUF599"/>
    <property type="match status" value="2"/>
</dbReference>
<accession>A0ABC8RIA9</accession>
<dbReference type="PANTHER" id="PTHR31881:SF11">
    <property type="entry name" value="PROTEIN, PUTATIVE-RELATED"/>
    <property type="match status" value="1"/>
</dbReference>
<keyword evidence="1" id="KW-1133">Transmembrane helix</keyword>
<evidence type="ECO:0000313" key="3">
    <source>
        <dbReference type="Proteomes" id="UP001642360"/>
    </source>
</evidence>
<dbReference type="AlphaFoldDB" id="A0ABC8RIA9"/>
<comment type="caution">
    <text evidence="2">The sequence shown here is derived from an EMBL/GenBank/DDBJ whole genome shotgun (WGS) entry which is preliminary data.</text>
</comment>
<feature type="transmembrane region" description="Helical" evidence="1">
    <location>
        <begin position="129"/>
        <end position="152"/>
    </location>
</feature>
<gene>
    <name evidence="2" type="ORF">ILEXP_LOCUS12211</name>
</gene>
<dbReference type="PANTHER" id="PTHR31881">
    <property type="match status" value="1"/>
</dbReference>
<keyword evidence="1" id="KW-0472">Membrane</keyword>
<dbReference type="EMBL" id="CAUOFW020001392">
    <property type="protein sequence ID" value="CAK9144458.1"/>
    <property type="molecule type" value="Genomic_DNA"/>
</dbReference>
<proteinExistence type="predicted"/>
<evidence type="ECO:0000313" key="2">
    <source>
        <dbReference type="EMBL" id="CAK9144458.1"/>
    </source>
</evidence>
<reference evidence="2 3" key="1">
    <citation type="submission" date="2024-02" db="EMBL/GenBank/DDBJ databases">
        <authorList>
            <person name="Vignale AGUSTIN F."/>
            <person name="Sosa J E."/>
            <person name="Modenutti C."/>
        </authorList>
    </citation>
    <scope>NUCLEOTIDE SEQUENCE [LARGE SCALE GENOMIC DNA]</scope>
</reference>
<keyword evidence="1" id="KW-0812">Transmembrane</keyword>
<keyword evidence="3" id="KW-1185">Reference proteome</keyword>
<feature type="transmembrane region" description="Helical" evidence="1">
    <location>
        <begin position="6"/>
        <end position="27"/>
    </location>
</feature>
<feature type="transmembrane region" description="Helical" evidence="1">
    <location>
        <begin position="76"/>
        <end position="97"/>
    </location>
</feature>
<feature type="transmembrane region" description="Helical" evidence="1">
    <location>
        <begin position="172"/>
        <end position="194"/>
    </location>
</feature>
<feature type="transmembrane region" description="Helical" evidence="1">
    <location>
        <begin position="369"/>
        <end position="388"/>
    </location>
</feature>
<evidence type="ECO:0000256" key="1">
    <source>
        <dbReference type="SAM" id="Phobius"/>
    </source>
</evidence>